<dbReference type="Pfam" id="PF13579">
    <property type="entry name" value="Glyco_trans_4_4"/>
    <property type="match status" value="1"/>
</dbReference>
<dbReference type="CDD" id="cd03808">
    <property type="entry name" value="GT4_CapM-like"/>
    <property type="match status" value="1"/>
</dbReference>
<dbReference type="EMBL" id="JABEQD010000005">
    <property type="protein sequence ID" value="MBB2168513.1"/>
    <property type="molecule type" value="Genomic_DNA"/>
</dbReference>
<dbReference type="Gene3D" id="3.40.50.2000">
    <property type="entry name" value="Glycogen Phosphorylase B"/>
    <property type="match status" value="2"/>
</dbReference>
<dbReference type="InterPro" id="IPR028098">
    <property type="entry name" value="Glyco_trans_4-like_N"/>
</dbReference>
<evidence type="ECO:0000259" key="1">
    <source>
        <dbReference type="Pfam" id="PF00534"/>
    </source>
</evidence>
<proteinExistence type="predicted"/>
<feature type="domain" description="Glycosyl transferase family 1" evidence="1">
    <location>
        <begin position="181"/>
        <end position="349"/>
    </location>
</feature>
<protein>
    <submittedName>
        <fullName evidence="3">Glycosyltransferase family 4 protein</fullName>
    </submittedName>
</protein>
<name>A0A7W4IT76_9PROT</name>
<evidence type="ECO:0000313" key="3">
    <source>
        <dbReference type="EMBL" id="MBB2168513.1"/>
    </source>
</evidence>
<dbReference type="PANTHER" id="PTHR45947">
    <property type="entry name" value="SULFOQUINOVOSYL TRANSFERASE SQD2"/>
    <property type="match status" value="1"/>
</dbReference>
<dbReference type="RefSeq" id="WP_182986254.1">
    <property type="nucleotide sequence ID" value="NZ_JABEQD010000005.1"/>
</dbReference>
<dbReference type="Pfam" id="PF00534">
    <property type="entry name" value="Glycos_transf_1"/>
    <property type="match status" value="1"/>
</dbReference>
<dbReference type="SUPFAM" id="SSF53756">
    <property type="entry name" value="UDP-Glycosyltransferase/glycogen phosphorylase"/>
    <property type="match status" value="1"/>
</dbReference>
<dbReference type="GO" id="GO:0016758">
    <property type="term" value="F:hexosyltransferase activity"/>
    <property type="evidence" value="ECO:0007669"/>
    <property type="project" value="TreeGrafter"/>
</dbReference>
<keyword evidence="4" id="KW-1185">Reference proteome</keyword>
<gene>
    <name evidence="3" type="ORF">HLH36_09145</name>
</gene>
<reference evidence="3 4" key="1">
    <citation type="submission" date="2020-04" db="EMBL/GenBank/DDBJ databases">
        <title>Description of novel Gluconacetobacter.</title>
        <authorList>
            <person name="Sombolestani A."/>
        </authorList>
    </citation>
    <scope>NUCLEOTIDE SEQUENCE [LARGE SCALE GENOMIC DNA]</scope>
    <source>
        <strain evidence="3 4">LMG 27801</strain>
    </source>
</reference>
<keyword evidence="3" id="KW-0808">Transferase</keyword>
<accession>A0A7W4IT76</accession>
<sequence length="388" mass="42284">MKILEVTNVDFSLRHFLLPLMRGLRAEGHEVVGVCADGPLLAEVRDEGFRVETVPMVRSFSPLAQIKALTALMNLIQREQPDIVHAHMPISGLLGRLAAKLCGVQCVAYTCHGFLFNQPGAMPRRGLSLALEWMAGRITDRYFTVSTQEAEDAQRLRIHPTPLALGNGRDPASFHPDPESRQRIRNELGVSASAVVIIVVSRLVRHKGYPELLEAMEQVPGAELWVVGERLASDHGPSLDENFARAEAELGGRLRQLGYRRDIPALLAAADIFVLPSHFEGLPMSVIEAMLSGLPVVATDIRGPREQVVTGRTGLLVPAGEVAPLARALLRLARDGDLRYRMGEAGRQRARGRYDEATVTANAVAALLGHGGEENEENKVLGNESPPV</sequence>
<evidence type="ECO:0000313" key="4">
    <source>
        <dbReference type="Proteomes" id="UP000559860"/>
    </source>
</evidence>
<evidence type="ECO:0000259" key="2">
    <source>
        <dbReference type="Pfam" id="PF13579"/>
    </source>
</evidence>
<dbReference type="AlphaFoldDB" id="A0A7W4IT76"/>
<dbReference type="PANTHER" id="PTHR45947:SF3">
    <property type="entry name" value="SULFOQUINOVOSYL TRANSFERASE SQD2"/>
    <property type="match status" value="1"/>
</dbReference>
<organism evidence="3 4">
    <name type="scientific">Gluconacetobacter aggeris</name>
    <dbReference type="NCBI Taxonomy" id="1286186"/>
    <lineage>
        <taxon>Bacteria</taxon>
        <taxon>Pseudomonadati</taxon>
        <taxon>Pseudomonadota</taxon>
        <taxon>Alphaproteobacteria</taxon>
        <taxon>Acetobacterales</taxon>
        <taxon>Acetobacteraceae</taxon>
        <taxon>Gluconacetobacter</taxon>
    </lineage>
</organism>
<dbReference type="Proteomes" id="UP000559860">
    <property type="component" value="Unassembled WGS sequence"/>
</dbReference>
<dbReference type="InterPro" id="IPR050194">
    <property type="entry name" value="Glycosyltransferase_grp1"/>
</dbReference>
<feature type="domain" description="Glycosyltransferase subfamily 4-like N-terminal" evidence="2">
    <location>
        <begin position="18"/>
        <end position="164"/>
    </location>
</feature>
<comment type="caution">
    <text evidence="3">The sequence shown here is derived from an EMBL/GenBank/DDBJ whole genome shotgun (WGS) entry which is preliminary data.</text>
</comment>
<dbReference type="InterPro" id="IPR001296">
    <property type="entry name" value="Glyco_trans_1"/>
</dbReference>